<dbReference type="NCBIfam" id="TIGR01087">
    <property type="entry name" value="murD"/>
    <property type="match status" value="1"/>
</dbReference>
<dbReference type="SUPFAM" id="SSF51984">
    <property type="entry name" value="MurCD N-terminal domain"/>
    <property type="match status" value="1"/>
</dbReference>
<dbReference type="GO" id="GO:0009252">
    <property type="term" value="P:peptidoglycan biosynthetic process"/>
    <property type="evidence" value="ECO:0007669"/>
    <property type="project" value="UniProtKB-UniRule"/>
</dbReference>
<evidence type="ECO:0000256" key="1">
    <source>
        <dbReference type="ARBA" id="ARBA00002734"/>
    </source>
</evidence>
<keyword evidence="10 17" id="KW-0067">ATP-binding</keyword>
<dbReference type="EC" id="6.3.2.9" evidence="5 17"/>
<feature type="binding site" evidence="17">
    <location>
        <begin position="121"/>
        <end position="127"/>
    </location>
    <ligand>
        <name>ATP</name>
        <dbReference type="ChEBI" id="CHEBI:30616"/>
    </ligand>
</feature>
<keyword evidence="17 18" id="KW-0132">Cell division</keyword>
<reference evidence="22" key="1">
    <citation type="submission" date="2016-11" db="EMBL/GenBank/DDBJ databases">
        <authorList>
            <person name="Varghese N."/>
            <person name="Submissions S."/>
        </authorList>
    </citation>
    <scope>NUCLEOTIDE SEQUENCE [LARGE SCALE GENOMIC DNA]</scope>
    <source>
        <strain evidence="22">USBA-503</strain>
    </source>
</reference>
<evidence type="ECO:0000256" key="14">
    <source>
        <dbReference type="ARBA" id="ARBA00030398"/>
    </source>
</evidence>
<feature type="domain" description="Mur ligase central" evidence="20">
    <location>
        <begin position="119"/>
        <end position="297"/>
    </location>
</feature>
<dbReference type="GO" id="GO:0005524">
    <property type="term" value="F:ATP binding"/>
    <property type="evidence" value="ECO:0007669"/>
    <property type="project" value="UniProtKB-UniRule"/>
</dbReference>
<dbReference type="Pfam" id="PF08245">
    <property type="entry name" value="Mur_ligase_M"/>
    <property type="match status" value="1"/>
</dbReference>
<dbReference type="STRING" id="1830138.SAMN05443507_10942"/>
<dbReference type="InterPro" id="IPR004101">
    <property type="entry name" value="Mur_ligase_C"/>
</dbReference>
<dbReference type="SUPFAM" id="SSF53244">
    <property type="entry name" value="MurD-like peptide ligases, peptide-binding domain"/>
    <property type="match status" value="1"/>
</dbReference>
<dbReference type="GO" id="GO:0005737">
    <property type="term" value="C:cytoplasm"/>
    <property type="evidence" value="ECO:0007669"/>
    <property type="project" value="UniProtKB-SubCell"/>
</dbReference>
<dbReference type="GO" id="GO:0008360">
    <property type="term" value="P:regulation of cell shape"/>
    <property type="evidence" value="ECO:0007669"/>
    <property type="project" value="UniProtKB-KW"/>
</dbReference>
<evidence type="ECO:0000256" key="3">
    <source>
        <dbReference type="ARBA" id="ARBA00004752"/>
    </source>
</evidence>
<comment type="function">
    <text evidence="1 17 18">Cell wall formation. Catalyzes the addition of glutamate to the nucleotide precursor UDP-N-acetylmuramoyl-L-alanine (UMA).</text>
</comment>
<organism evidence="21 22">
    <name type="scientific">Alicyclobacillus tolerans</name>
    <dbReference type="NCBI Taxonomy" id="90970"/>
    <lineage>
        <taxon>Bacteria</taxon>
        <taxon>Bacillati</taxon>
        <taxon>Bacillota</taxon>
        <taxon>Bacilli</taxon>
        <taxon>Bacillales</taxon>
        <taxon>Alicyclobacillaceae</taxon>
        <taxon>Alicyclobacillus</taxon>
    </lineage>
</organism>
<dbReference type="GO" id="GO:0051301">
    <property type="term" value="P:cell division"/>
    <property type="evidence" value="ECO:0007669"/>
    <property type="project" value="UniProtKB-KW"/>
</dbReference>
<gene>
    <name evidence="17" type="primary">murD</name>
    <name evidence="21" type="ORF">SAMN05443507_10942</name>
</gene>
<evidence type="ECO:0000256" key="16">
    <source>
        <dbReference type="ARBA" id="ARBA00047632"/>
    </source>
</evidence>
<evidence type="ECO:0000256" key="13">
    <source>
        <dbReference type="ARBA" id="ARBA00023316"/>
    </source>
</evidence>
<keyword evidence="22" id="KW-1185">Reference proteome</keyword>
<dbReference type="InterPro" id="IPR005762">
    <property type="entry name" value="MurD"/>
</dbReference>
<keyword evidence="11 17" id="KW-0133">Cell shape</keyword>
<keyword evidence="13 17" id="KW-0961">Cell wall biogenesis/degradation</keyword>
<evidence type="ECO:0000256" key="18">
    <source>
        <dbReference type="RuleBase" id="RU003664"/>
    </source>
</evidence>
<protein>
    <recommendedName>
        <fullName evidence="6 17">UDP-N-acetylmuramoylalanine--D-glutamate ligase</fullName>
        <ecNumber evidence="5 17">6.3.2.9</ecNumber>
    </recommendedName>
    <alternativeName>
        <fullName evidence="15 17">D-glutamic acid-adding enzyme</fullName>
    </alternativeName>
    <alternativeName>
        <fullName evidence="14 17">UDP-N-acetylmuramoyl-L-alanyl-D-glutamate synthetase</fullName>
    </alternativeName>
</protein>
<sequence length="458" mass="50192">METSQNKRSQPKVLVLGMARSGAAVAGLLLNNGYDVTLNEKKSREECGSIVQELEDRGCRVVCGDHPLSLLDNDYDFIVKNPGIPYHVPIVAEAERRSIPIYTDIEVASWYIHSPIVAVTGSNGKTTTTSLIGEMLSQAGLQPVVAGNIGIPVASVVDTVCPQQPLVLEVSSFQLLGTERFHPHVAVFLNLYSAHLDYHGTREAYAAAKWKLFSNLDANDVAILNFDQPELRAGAVRLAAKIFPFSRLPLAQDGVYLDHGVICIRKEGQVTQVIPEDDILLPGLHNRENALAAIAAAAQFGVTPTVMASVLRSFRGVEHRLEWVRDVSGVHYYNDSKSTNPQAAKASLMAFQSMGKSVVWIAGGLERMDDFSPLQPFLQGTVRMAVIYGECGQRLYDFLHEHQIDCNLVENLEQALETAATHAKPGEVVLLSPAAASWDMFSSFEERGSMFKELVHKL</sequence>
<evidence type="ECO:0000256" key="15">
    <source>
        <dbReference type="ARBA" id="ARBA00032324"/>
    </source>
</evidence>
<evidence type="ECO:0000256" key="6">
    <source>
        <dbReference type="ARBA" id="ARBA00015655"/>
    </source>
</evidence>
<evidence type="ECO:0000259" key="19">
    <source>
        <dbReference type="Pfam" id="PF02875"/>
    </source>
</evidence>
<keyword evidence="12 17" id="KW-0573">Peptidoglycan synthesis</keyword>
<feature type="domain" description="Mur ligase C-terminal" evidence="19">
    <location>
        <begin position="319"/>
        <end position="434"/>
    </location>
</feature>
<dbReference type="InterPro" id="IPR036615">
    <property type="entry name" value="Mur_ligase_C_dom_sf"/>
</dbReference>
<evidence type="ECO:0000256" key="2">
    <source>
        <dbReference type="ARBA" id="ARBA00004496"/>
    </source>
</evidence>
<evidence type="ECO:0000256" key="11">
    <source>
        <dbReference type="ARBA" id="ARBA00022960"/>
    </source>
</evidence>
<evidence type="ECO:0000256" key="8">
    <source>
        <dbReference type="ARBA" id="ARBA00022598"/>
    </source>
</evidence>
<evidence type="ECO:0000256" key="4">
    <source>
        <dbReference type="ARBA" id="ARBA00010416"/>
    </source>
</evidence>
<dbReference type="InterPro" id="IPR036565">
    <property type="entry name" value="Mur-like_cat_sf"/>
</dbReference>
<dbReference type="Pfam" id="PF02875">
    <property type="entry name" value="Mur_ligase_C"/>
    <property type="match status" value="1"/>
</dbReference>
<dbReference type="UniPathway" id="UPA00219"/>
<keyword evidence="7 17" id="KW-0963">Cytoplasm</keyword>
<evidence type="ECO:0000256" key="17">
    <source>
        <dbReference type="HAMAP-Rule" id="MF_00639"/>
    </source>
</evidence>
<dbReference type="EMBL" id="FRAF01000009">
    <property type="protein sequence ID" value="SHK14711.1"/>
    <property type="molecule type" value="Genomic_DNA"/>
</dbReference>
<dbReference type="Gene3D" id="3.40.1190.10">
    <property type="entry name" value="Mur-like, catalytic domain"/>
    <property type="match status" value="1"/>
</dbReference>
<keyword evidence="8 17" id="KW-0436">Ligase</keyword>
<evidence type="ECO:0000256" key="12">
    <source>
        <dbReference type="ARBA" id="ARBA00022984"/>
    </source>
</evidence>
<dbReference type="PANTHER" id="PTHR43692">
    <property type="entry name" value="UDP-N-ACETYLMURAMOYLALANINE--D-GLUTAMATE LIGASE"/>
    <property type="match status" value="1"/>
</dbReference>
<dbReference type="HAMAP" id="MF_00639">
    <property type="entry name" value="MurD"/>
    <property type="match status" value="1"/>
</dbReference>
<dbReference type="OrthoDB" id="9809796at2"/>
<dbReference type="Gene3D" id="3.90.190.20">
    <property type="entry name" value="Mur ligase, C-terminal domain"/>
    <property type="match status" value="1"/>
</dbReference>
<keyword evidence="9 17" id="KW-0547">Nucleotide-binding</keyword>
<dbReference type="GO" id="GO:0071555">
    <property type="term" value="P:cell wall organization"/>
    <property type="evidence" value="ECO:0007669"/>
    <property type="project" value="UniProtKB-KW"/>
</dbReference>
<evidence type="ECO:0000256" key="5">
    <source>
        <dbReference type="ARBA" id="ARBA00012212"/>
    </source>
</evidence>
<dbReference type="Proteomes" id="UP000184016">
    <property type="component" value="Unassembled WGS sequence"/>
</dbReference>
<comment type="pathway">
    <text evidence="3 17 18">Cell wall biogenesis; peptidoglycan biosynthesis.</text>
</comment>
<keyword evidence="17 18" id="KW-0131">Cell cycle</keyword>
<comment type="subcellular location">
    <subcellularLocation>
        <location evidence="2 17 18">Cytoplasm</location>
    </subcellularLocation>
</comment>
<evidence type="ECO:0000259" key="20">
    <source>
        <dbReference type="Pfam" id="PF08245"/>
    </source>
</evidence>
<dbReference type="RefSeq" id="WP_072873770.1">
    <property type="nucleotide sequence ID" value="NZ_FRAF01000009.1"/>
</dbReference>
<comment type="similarity">
    <text evidence="4 17">Belongs to the MurCDEF family.</text>
</comment>
<dbReference type="GO" id="GO:0008764">
    <property type="term" value="F:UDP-N-acetylmuramoylalanine-D-glutamate ligase activity"/>
    <property type="evidence" value="ECO:0007669"/>
    <property type="project" value="UniProtKB-UniRule"/>
</dbReference>
<dbReference type="AlphaFoldDB" id="A0A1M6Q3L1"/>
<evidence type="ECO:0000256" key="7">
    <source>
        <dbReference type="ARBA" id="ARBA00022490"/>
    </source>
</evidence>
<proteinExistence type="inferred from homology"/>
<comment type="catalytic activity">
    <reaction evidence="16 17 18">
        <text>UDP-N-acetyl-alpha-D-muramoyl-L-alanine + D-glutamate + ATP = UDP-N-acetyl-alpha-D-muramoyl-L-alanyl-D-glutamate + ADP + phosphate + H(+)</text>
        <dbReference type="Rhea" id="RHEA:16429"/>
        <dbReference type="ChEBI" id="CHEBI:15378"/>
        <dbReference type="ChEBI" id="CHEBI:29986"/>
        <dbReference type="ChEBI" id="CHEBI:30616"/>
        <dbReference type="ChEBI" id="CHEBI:43474"/>
        <dbReference type="ChEBI" id="CHEBI:83898"/>
        <dbReference type="ChEBI" id="CHEBI:83900"/>
        <dbReference type="ChEBI" id="CHEBI:456216"/>
        <dbReference type="EC" id="6.3.2.9"/>
    </reaction>
</comment>
<name>A0A1M6Q3L1_9BACL</name>
<dbReference type="PANTHER" id="PTHR43692:SF1">
    <property type="entry name" value="UDP-N-ACETYLMURAMOYLALANINE--D-GLUTAMATE LIGASE"/>
    <property type="match status" value="1"/>
</dbReference>
<accession>A0A1M6Q3L1</accession>
<evidence type="ECO:0000313" key="21">
    <source>
        <dbReference type="EMBL" id="SHK14711.1"/>
    </source>
</evidence>
<dbReference type="InterPro" id="IPR013221">
    <property type="entry name" value="Mur_ligase_cen"/>
</dbReference>
<dbReference type="SUPFAM" id="SSF53623">
    <property type="entry name" value="MurD-like peptide ligases, catalytic domain"/>
    <property type="match status" value="1"/>
</dbReference>
<dbReference type="Gene3D" id="3.40.50.720">
    <property type="entry name" value="NAD(P)-binding Rossmann-like Domain"/>
    <property type="match status" value="1"/>
</dbReference>
<evidence type="ECO:0000256" key="10">
    <source>
        <dbReference type="ARBA" id="ARBA00022840"/>
    </source>
</evidence>
<evidence type="ECO:0000313" key="22">
    <source>
        <dbReference type="Proteomes" id="UP000184016"/>
    </source>
</evidence>
<evidence type="ECO:0000256" key="9">
    <source>
        <dbReference type="ARBA" id="ARBA00022741"/>
    </source>
</evidence>